<evidence type="ECO:0000313" key="3">
    <source>
        <dbReference type="EMBL" id="XBX74569.1"/>
    </source>
</evidence>
<dbReference type="EMBL" id="CP158367">
    <property type="protein sequence ID" value="XBX74569.1"/>
    <property type="molecule type" value="Genomic_DNA"/>
</dbReference>
<reference evidence="3" key="2">
    <citation type="submission" date="2024-06" db="EMBL/GenBank/DDBJ databases">
        <authorList>
            <person name="Petrova K.O."/>
            <person name="Toshchakov S.V."/>
            <person name="Boltjanskaja Y.V."/>
            <person name="Kevbrin V."/>
        </authorList>
    </citation>
    <scope>NUCLEOTIDE SEQUENCE</scope>
    <source>
        <strain evidence="3">Z-910T</strain>
    </source>
</reference>
<accession>A0AAU7VKF1</accession>
<dbReference type="Pfam" id="PF01882">
    <property type="entry name" value="DUF58"/>
    <property type="match status" value="1"/>
</dbReference>
<keyword evidence="1" id="KW-0472">Membrane</keyword>
<organism evidence="3">
    <name type="scientific">Proteinivorax tanatarense</name>
    <dbReference type="NCBI Taxonomy" id="1260629"/>
    <lineage>
        <taxon>Bacteria</taxon>
        <taxon>Bacillati</taxon>
        <taxon>Bacillota</taxon>
        <taxon>Clostridia</taxon>
        <taxon>Eubacteriales</taxon>
        <taxon>Proteinivoracaceae</taxon>
        <taxon>Proteinivorax</taxon>
    </lineage>
</organism>
<dbReference type="InterPro" id="IPR002881">
    <property type="entry name" value="DUF58"/>
</dbReference>
<feature type="transmembrane region" description="Helical" evidence="1">
    <location>
        <begin position="34"/>
        <end position="57"/>
    </location>
</feature>
<sequence>MTKKYKIRYGELSVLLLAILVTYFWSFMLDSPMILNLFWVLVITLILPILAFSRQLFGTVVSRKMLYEKNQYYVNDDVDVKIEVKNKYHIPNLFPMVLDPLPENYKIRYTEEVDQIKVFPLVFGKKSMVYTLRNVPRGPLNFENIKLIKRDLLGFVEIQKEVESKKRMLVYPRHLNLSVESVVGNELQQRGSYKKYLGRENSQITGVREYQKGDKLSLINWKVSAKKQKLMSKEFSPYLIKKSNLILDCYNKDDQITYSDEFELAVSVTASIAYSFGKSNQPFVLRMNNREGFNSEKRSNTQFLKEMMQKLALVRENGEKPISVFCKENSVFFEPETLLFIVTSNIDDNMEKIIEQLTAKKIIVKVYLIGRNSTAEKKLPYVKRIKSLNDLGYNDKNLKGVAR</sequence>
<dbReference type="AlphaFoldDB" id="A0AAU7VKF1"/>
<proteinExistence type="predicted"/>
<dbReference type="RefSeq" id="WP_350343321.1">
    <property type="nucleotide sequence ID" value="NZ_CP158367.1"/>
</dbReference>
<reference evidence="3" key="1">
    <citation type="journal article" date="2013" name="Extremophiles">
        <title>Proteinivorax tanatarense gen. nov., sp. nov., an anaerobic, haloalkaliphilic, proteolytic bacterium isolated from a decaying algal bloom, and proposal of Proteinivoraceae fam. nov.</title>
        <authorList>
            <person name="Kevbrin V."/>
            <person name="Boltyanskaya Y."/>
            <person name="Zhilina T."/>
            <person name="Kolganova T."/>
            <person name="Lavrentjeva E."/>
            <person name="Kuznetsov B."/>
        </authorList>
    </citation>
    <scope>NUCLEOTIDE SEQUENCE</scope>
    <source>
        <strain evidence="3">Z-910T</strain>
    </source>
</reference>
<dbReference type="PANTHER" id="PTHR34351:SF2">
    <property type="entry name" value="DUF58 DOMAIN-CONTAINING PROTEIN"/>
    <property type="match status" value="1"/>
</dbReference>
<dbReference type="PANTHER" id="PTHR34351">
    <property type="entry name" value="SLR1927 PROTEIN-RELATED"/>
    <property type="match status" value="1"/>
</dbReference>
<evidence type="ECO:0000256" key="1">
    <source>
        <dbReference type="SAM" id="Phobius"/>
    </source>
</evidence>
<protein>
    <submittedName>
        <fullName evidence="3">DUF58 domain-containing protein</fullName>
    </submittedName>
</protein>
<gene>
    <name evidence="3" type="ORF">PRVXT_002616</name>
</gene>
<keyword evidence="1" id="KW-0812">Transmembrane</keyword>
<feature type="domain" description="DUF58" evidence="2">
    <location>
        <begin position="207"/>
        <end position="384"/>
    </location>
</feature>
<evidence type="ECO:0000259" key="2">
    <source>
        <dbReference type="Pfam" id="PF01882"/>
    </source>
</evidence>
<feature type="transmembrane region" description="Helical" evidence="1">
    <location>
        <begin position="12"/>
        <end position="28"/>
    </location>
</feature>
<name>A0AAU7VKF1_9FIRM</name>
<keyword evidence="1" id="KW-1133">Transmembrane helix</keyword>